<evidence type="ECO:0000313" key="6">
    <source>
        <dbReference type="EMBL" id="AUN31701.1"/>
    </source>
</evidence>
<evidence type="ECO:0000256" key="4">
    <source>
        <dbReference type="RuleBase" id="RU003744"/>
    </source>
</evidence>
<evidence type="ECO:0000313" key="7">
    <source>
        <dbReference type="Proteomes" id="UP000234752"/>
    </source>
</evidence>
<dbReference type="SMART" id="SM00062">
    <property type="entry name" value="PBPb"/>
    <property type="match status" value="1"/>
</dbReference>
<organism evidence="6 7">
    <name type="scientific">Niveispirillum cyanobacteriorum</name>
    <dbReference type="NCBI Taxonomy" id="1612173"/>
    <lineage>
        <taxon>Bacteria</taxon>
        <taxon>Pseudomonadati</taxon>
        <taxon>Pseudomonadota</taxon>
        <taxon>Alphaproteobacteria</taxon>
        <taxon>Rhodospirillales</taxon>
        <taxon>Azospirillaceae</taxon>
        <taxon>Niveispirillum</taxon>
    </lineage>
</organism>
<evidence type="ECO:0000259" key="5">
    <source>
        <dbReference type="SMART" id="SM00062"/>
    </source>
</evidence>
<dbReference type="PROSITE" id="PS01039">
    <property type="entry name" value="SBP_BACTERIAL_3"/>
    <property type="match status" value="1"/>
</dbReference>
<proteinExistence type="inferred from homology"/>
<gene>
    <name evidence="6" type="ORF">C0V82_05460</name>
</gene>
<evidence type="ECO:0000256" key="1">
    <source>
        <dbReference type="ARBA" id="ARBA00004196"/>
    </source>
</evidence>
<dbReference type="PANTHER" id="PTHR35936:SF17">
    <property type="entry name" value="ARGININE-BINDING EXTRACELLULAR PROTEIN ARTP"/>
    <property type="match status" value="1"/>
</dbReference>
<dbReference type="InterPro" id="IPR018313">
    <property type="entry name" value="SBP_3_CS"/>
</dbReference>
<evidence type="ECO:0000256" key="3">
    <source>
        <dbReference type="ARBA" id="ARBA00022729"/>
    </source>
</evidence>
<name>A0A2K9NF02_9PROT</name>
<evidence type="ECO:0000256" key="2">
    <source>
        <dbReference type="ARBA" id="ARBA00010333"/>
    </source>
</evidence>
<dbReference type="Proteomes" id="UP000234752">
    <property type="component" value="Chromosome eg_1"/>
</dbReference>
<dbReference type="Gene3D" id="3.40.190.10">
    <property type="entry name" value="Periplasmic binding protein-like II"/>
    <property type="match status" value="2"/>
</dbReference>
<dbReference type="GO" id="GO:0030313">
    <property type="term" value="C:cell envelope"/>
    <property type="evidence" value="ECO:0007669"/>
    <property type="project" value="UniProtKB-SubCell"/>
</dbReference>
<dbReference type="EMBL" id="CP025611">
    <property type="protein sequence ID" value="AUN31701.1"/>
    <property type="molecule type" value="Genomic_DNA"/>
</dbReference>
<keyword evidence="7" id="KW-1185">Reference proteome</keyword>
<protein>
    <submittedName>
        <fullName evidence="6">ABC transporter substrate-binding protein</fullName>
    </submittedName>
</protein>
<dbReference type="OrthoDB" id="6192933at2"/>
<dbReference type="SUPFAM" id="SSF53850">
    <property type="entry name" value="Periplasmic binding protein-like II"/>
    <property type="match status" value="1"/>
</dbReference>
<sequence length="278" mass="29659">MVATLPLTAGFSRFAVAAPLDRVMQKGTLRIAVYRDNPPWSWRQQGKLVGIDVDLGRAMAEKLGVKPEFMELTADENMDDDLRNAVWKGSILGEPVADVMMHVPYDREFGLRNDMAVLTGPYHRESFALACDPARTDCQGALTDMAGSAIAVETDSVPDFYLTGAFGGRLRGDVVHHLSAAAAMADLITGQAGAAMATLAQVELGQKASGRKLVVRRGPFPGLAKQGWDIGIAVKTDSRDLGYRLDDVIAGLMADGAIAGIFASYSITHVPPGGQGDR</sequence>
<comment type="similarity">
    <text evidence="2 4">Belongs to the bacterial solute-binding protein 3 family.</text>
</comment>
<dbReference type="InterPro" id="IPR001638">
    <property type="entry name" value="Solute-binding_3/MltF_N"/>
</dbReference>
<dbReference type="Pfam" id="PF00497">
    <property type="entry name" value="SBP_bac_3"/>
    <property type="match status" value="1"/>
</dbReference>
<keyword evidence="3" id="KW-0732">Signal</keyword>
<feature type="domain" description="Solute-binding protein family 3/N-terminal" evidence="5">
    <location>
        <begin position="28"/>
        <end position="265"/>
    </location>
</feature>
<dbReference type="PANTHER" id="PTHR35936">
    <property type="entry name" value="MEMBRANE-BOUND LYTIC MUREIN TRANSGLYCOSYLASE F"/>
    <property type="match status" value="1"/>
</dbReference>
<comment type="subcellular location">
    <subcellularLocation>
        <location evidence="1">Cell envelope</location>
    </subcellularLocation>
</comment>
<dbReference type="AlphaFoldDB" id="A0A2K9NF02"/>
<dbReference type="KEGG" id="ncb:C0V82_05460"/>
<reference evidence="6 7" key="1">
    <citation type="submission" date="2017-12" db="EMBL/GenBank/DDBJ databases">
        <title>Genomes of bacteria within cyanobacterial aggregates.</title>
        <authorList>
            <person name="Cai H."/>
        </authorList>
    </citation>
    <scope>NUCLEOTIDE SEQUENCE [LARGE SCALE GENOMIC DNA]</scope>
    <source>
        <strain evidence="6 7">TH16</strain>
    </source>
</reference>
<accession>A0A2K9NF02</accession>